<evidence type="ECO:0000313" key="3">
    <source>
        <dbReference type="Proteomes" id="UP001501251"/>
    </source>
</evidence>
<dbReference type="RefSeq" id="WP_344923149.1">
    <property type="nucleotide sequence ID" value="NZ_BAABAQ010000020.1"/>
</dbReference>
<accession>A0ABP8BKR1</accession>
<comment type="caution">
    <text evidence="2">The sequence shown here is derived from an EMBL/GenBank/DDBJ whole genome shotgun (WGS) entry which is preliminary data.</text>
</comment>
<protein>
    <submittedName>
        <fullName evidence="2">Uncharacterized protein</fullName>
    </submittedName>
</protein>
<evidence type="ECO:0000313" key="2">
    <source>
        <dbReference type="EMBL" id="GAA4209352.1"/>
    </source>
</evidence>
<dbReference type="EMBL" id="BAABAQ010000020">
    <property type="protein sequence ID" value="GAA4209352.1"/>
    <property type="molecule type" value="Genomic_DNA"/>
</dbReference>
<reference evidence="3" key="1">
    <citation type="journal article" date="2019" name="Int. J. Syst. Evol. Microbiol.">
        <title>The Global Catalogue of Microorganisms (GCM) 10K type strain sequencing project: providing services to taxonomists for standard genome sequencing and annotation.</title>
        <authorList>
            <consortium name="The Broad Institute Genomics Platform"/>
            <consortium name="The Broad Institute Genome Sequencing Center for Infectious Disease"/>
            <person name="Wu L."/>
            <person name="Ma J."/>
        </authorList>
    </citation>
    <scope>NUCLEOTIDE SEQUENCE [LARGE SCALE GENOMIC DNA]</scope>
    <source>
        <strain evidence="3">JCM 17388</strain>
    </source>
</reference>
<name>A0ABP8BKR1_9ACTN</name>
<sequence length="121" mass="12313">MTGLPDYELTVEPVGGIDITLTPPGGHQLVIEQTGDVELTIAVPGIQGPPGPPGPGGGGFHTHTQTTAARVWTIVHALGRRPGVAVEDEDGNELDAGVSCPNNHTVIVTFGPATAGRAHLS</sequence>
<evidence type="ECO:0000256" key="1">
    <source>
        <dbReference type="SAM" id="MobiDB-lite"/>
    </source>
</evidence>
<proteinExistence type="predicted"/>
<feature type="region of interest" description="Disordered" evidence="1">
    <location>
        <begin position="44"/>
        <end position="63"/>
    </location>
</feature>
<dbReference type="Proteomes" id="UP001501251">
    <property type="component" value="Unassembled WGS sequence"/>
</dbReference>
<organism evidence="2 3">
    <name type="scientific">Streptosporangium oxazolinicum</name>
    <dbReference type="NCBI Taxonomy" id="909287"/>
    <lineage>
        <taxon>Bacteria</taxon>
        <taxon>Bacillati</taxon>
        <taxon>Actinomycetota</taxon>
        <taxon>Actinomycetes</taxon>
        <taxon>Streptosporangiales</taxon>
        <taxon>Streptosporangiaceae</taxon>
        <taxon>Streptosporangium</taxon>
    </lineage>
</organism>
<gene>
    <name evidence="2" type="ORF">GCM10022252_75720</name>
</gene>
<keyword evidence="3" id="KW-1185">Reference proteome</keyword>